<dbReference type="SMART" id="SM00822">
    <property type="entry name" value="PKS_KR"/>
    <property type="match status" value="1"/>
</dbReference>
<dbReference type="GO" id="GO:0006633">
    <property type="term" value="P:fatty acid biosynthetic process"/>
    <property type="evidence" value="ECO:0007669"/>
    <property type="project" value="TreeGrafter"/>
</dbReference>
<dbReference type="InterPro" id="IPR020904">
    <property type="entry name" value="Sc_DH/Rdtase_CS"/>
</dbReference>
<sequence length="254" mass="26407">MTLSGQVAIVTGGARGIGLAIARSLARSGSSLAVLSRSLPDAEAAAATLPDVDGNTHQGFRCDIGSMESIQECVGKVVERLGVPTLLVNNVGATSDGLMATQTVSQFNDALNVNLTSAWCMSKAVIRGMIRQRRGAIVHVGSVVGEDGQAGQIAYSAAKAGLLGLTRSMAKEFGRKGIRVNMVAPGYIETPMTERVSPTATIPDVRRSTCLKRFGTCDDVAGVVRFLLGPDAAFITGQCLRVDGGLSVPMLDNT</sequence>
<dbReference type="InterPro" id="IPR002347">
    <property type="entry name" value="SDR_fam"/>
</dbReference>
<dbReference type="SUPFAM" id="SSF51735">
    <property type="entry name" value="NAD(P)-binding Rossmann-fold domains"/>
    <property type="match status" value="1"/>
</dbReference>
<dbReference type="InterPro" id="IPR057326">
    <property type="entry name" value="KR_dom"/>
</dbReference>
<dbReference type="PANTHER" id="PTHR42760:SF133">
    <property type="entry name" value="3-OXOACYL-[ACYL-CARRIER-PROTEIN] REDUCTASE"/>
    <property type="match status" value="1"/>
</dbReference>
<dbReference type="PRINTS" id="PR00080">
    <property type="entry name" value="SDRFAMILY"/>
</dbReference>
<name>A0A0G4IYC2_PLABS</name>
<evidence type="ECO:0000313" key="4">
    <source>
        <dbReference type="EMBL" id="CEP00237.1"/>
    </source>
</evidence>
<evidence type="ECO:0000256" key="1">
    <source>
        <dbReference type="ARBA" id="ARBA00006484"/>
    </source>
</evidence>
<dbReference type="EMBL" id="CDSF01000099">
    <property type="protein sequence ID" value="CEP00237.1"/>
    <property type="molecule type" value="Genomic_DNA"/>
</dbReference>
<dbReference type="FunFam" id="3.40.50.720:FF:000173">
    <property type="entry name" value="3-oxoacyl-[acyl-carrier protein] reductase"/>
    <property type="match status" value="1"/>
</dbReference>
<keyword evidence="2" id="KW-0560">Oxidoreductase</keyword>
<proteinExistence type="inferred from homology"/>
<dbReference type="AlphaFoldDB" id="A0A0G4IYC2"/>
<accession>A0A0G4IYC2</accession>
<evidence type="ECO:0000313" key="5">
    <source>
        <dbReference type="Proteomes" id="UP000039324"/>
    </source>
</evidence>
<keyword evidence="5" id="KW-1185">Reference proteome</keyword>
<dbReference type="OMA" id="LFGVQCD"/>
<evidence type="ECO:0000259" key="3">
    <source>
        <dbReference type="SMART" id="SM00822"/>
    </source>
</evidence>
<dbReference type="GO" id="GO:0016616">
    <property type="term" value="F:oxidoreductase activity, acting on the CH-OH group of donors, NAD or NADP as acceptor"/>
    <property type="evidence" value="ECO:0007669"/>
    <property type="project" value="UniProtKB-ARBA"/>
</dbReference>
<gene>
    <name evidence="4" type="ORF">PBRA_007971</name>
</gene>
<comment type="similarity">
    <text evidence="1">Belongs to the short-chain dehydrogenases/reductases (SDR) family.</text>
</comment>
<dbReference type="GO" id="GO:0048038">
    <property type="term" value="F:quinone binding"/>
    <property type="evidence" value="ECO:0007669"/>
    <property type="project" value="TreeGrafter"/>
</dbReference>
<organism evidence="4 5">
    <name type="scientific">Plasmodiophora brassicae</name>
    <name type="common">Clubroot disease agent</name>
    <dbReference type="NCBI Taxonomy" id="37360"/>
    <lineage>
        <taxon>Eukaryota</taxon>
        <taxon>Sar</taxon>
        <taxon>Rhizaria</taxon>
        <taxon>Endomyxa</taxon>
        <taxon>Phytomyxea</taxon>
        <taxon>Plasmodiophorida</taxon>
        <taxon>Plasmodiophoridae</taxon>
        <taxon>Plasmodiophora</taxon>
    </lineage>
</organism>
<dbReference type="PRINTS" id="PR00081">
    <property type="entry name" value="GDHRDH"/>
</dbReference>
<dbReference type="Proteomes" id="UP000039324">
    <property type="component" value="Unassembled WGS sequence"/>
</dbReference>
<dbReference type="STRING" id="37360.A0A0G4IYC2"/>
<dbReference type="PANTHER" id="PTHR42760">
    <property type="entry name" value="SHORT-CHAIN DEHYDROGENASES/REDUCTASES FAMILY MEMBER"/>
    <property type="match status" value="1"/>
</dbReference>
<evidence type="ECO:0000256" key="2">
    <source>
        <dbReference type="ARBA" id="ARBA00023002"/>
    </source>
</evidence>
<dbReference type="OrthoDB" id="294295at2759"/>
<reference evidence="4 5" key="1">
    <citation type="submission" date="2015-02" db="EMBL/GenBank/DDBJ databases">
        <authorList>
            <person name="Chooi Y.-H."/>
        </authorList>
    </citation>
    <scope>NUCLEOTIDE SEQUENCE [LARGE SCALE GENOMIC DNA]</scope>
    <source>
        <strain evidence="4">E3</strain>
    </source>
</reference>
<protein>
    <recommendedName>
        <fullName evidence="3">Ketoreductase domain-containing protein</fullName>
    </recommendedName>
</protein>
<dbReference type="Pfam" id="PF13561">
    <property type="entry name" value="adh_short_C2"/>
    <property type="match status" value="1"/>
</dbReference>
<dbReference type="Gene3D" id="3.40.50.720">
    <property type="entry name" value="NAD(P)-binding Rossmann-like Domain"/>
    <property type="match status" value="1"/>
</dbReference>
<dbReference type="InterPro" id="IPR036291">
    <property type="entry name" value="NAD(P)-bd_dom_sf"/>
</dbReference>
<feature type="domain" description="Ketoreductase" evidence="3">
    <location>
        <begin position="6"/>
        <end position="176"/>
    </location>
</feature>
<dbReference type="PROSITE" id="PS00061">
    <property type="entry name" value="ADH_SHORT"/>
    <property type="match status" value="1"/>
</dbReference>